<keyword evidence="3" id="KW-1185">Reference proteome</keyword>
<dbReference type="Proteomes" id="UP000602510">
    <property type="component" value="Unassembled WGS sequence"/>
</dbReference>
<reference evidence="2" key="1">
    <citation type="submission" date="2020-04" db="EMBL/GenBank/DDBJ databases">
        <title>Hybrid Assembly of Korean Phytophthora infestans isolates.</title>
        <authorList>
            <person name="Prokchorchik M."/>
            <person name="Lee Y."/>
            <person name="Seo J."/>
            <person name="Cho J.-H."/>
            <person name="Park Y.-E."/>
            <person name="Jang D.-C."/>
            <person name="Im J.-S."/>
            <person name="Choi J.-G."/>
            <person name="Park H.-J."/>
            <person name="Lee G.-B."/>
            <person name="Lee Y.-G."/>
            <person name="Hong S.-Y."/>
            <person name="Cho K."/>
            <person name="Sohn K.H."/>
        </authorList>
    </citation>
    <scope>NUCLEOTIDE SEQUENCE</scope>
    <source>
        <strain evidence="2">KR_1_A1</strain>
    </source>
</reference>
<feature type="compositionally biased region" description="Low complexity" evidence="1">
    <location>
        <begin position="23"/>
        <end position="63"/>
    </location>
</feature>
<protein>
    <submittedName>
        <fullName evidence="2">Uncharacterized protein</fullName>
    </submittedName>
</protein>
<dbReference type="EMBL" id="WSZM01000983">
    <property type="protein sequence ID" value="KAF4028698.1"/>
    <property type="molecule type" value="Genomic_DNA"/>
</dbReference>
<feature type="region of interest" description="Disordered" evidence="1">
    <location>
        <begin position="22"/>
        <end position="63"/>
    </location>
</feature>
<accession>A0A833W3Z2</accession>
<comment type="caution">
    <text evidence="2">The sequence shown here is derived from an EMBL/GenBank/DDBJ whole genome shotgun (WGS) entry which is preliminary data.</text>
</comment>
<evidence type="ECO:0000313" key="3">
    <source>
        <dbReference type="Proteomes" id="UP000602510"/>
    </source>
</evidence>
<feature type="region of interest" description="Disordered" evidence="1">
    <location>
        <begin position="90"/>
        <end position="112"/>
    </location>
</feature>
<organism evidence="2 3">
    <name type="scientific">Phytophthora infestans</name>
    <name type="common">Potato late blight agent</name>
    <name type="synonym">Botrytis infestans</name>
    <dbReference type="NCBI Taxonomy" id="4787"/>
    <lineage>
        <taxon>Eukaryota</taxon>
        <taxon>Sar</taxon>
        <taxon>Stramenopiles</taxon>
        <taxon>Oomycota</taxon>
        <taxon>Peronosporomycetes</taxon>
        <taxon>Peronosporales</taxon>
        <taxon>Peronosporaceae</taxon>
        <taxon>Phytophthora</taxon>
    </lineage>
</organism>
<evidence type="ECO:0000313" key="2">
    <source>
        <dbReference type="EMBL" id="KAF4028698.1"/>
    </source>
</evidence>
<evidence type="ECO:0000256" key="1">
    <source>
        <dbReference type="SAM" id="MobiDB-lite"/>
    </source>
</evidence>
<dbReference type="AlphaFoldDB" id="A0A833W3Z2"/>
<gene>
    <name evidence="2" type="ORF">GN244_ATG19611</name>
</gene>
<feature type="compositionally biased region" description="Basic and acidic residues" evidence="1">
    <location>
        <begin position="99"/>
        <end position="112"/>
    </location>
</feature>
<sequence>MKVLFGRKAGLRLKQGPLLHLNSSAASEATSSPTPAAPEVAPPAAAVPETTSSTPIESVESSSPVLPWLLQPSLLRELGVQRRLLRKTMTKVPQAVVPQHERKPAEGVWTEH</sequence>
<name>A0A833W3Z2_PHYIN</name>
<proteinExistence type="predicted"/>